<dbReference type="AlphaFoldDB" id="A0A0A8YKF7"/>
<evidence type="ECO:0000313" key="1">
    <source>
        <dbReference type="EMBL" id="JAD26626.1"/>
    </source>
</evidence>
<sequence length="29" mass="3290">MMKILLFTYLKNEIRGPKLTSGRAQGYGC</sequence>
<dbReference type="EMBL" id="GBRH01271269">
    <property type="protein sequence ID" value="JAD26626.1"/>
    <property type="molecule type" value="Transcribed_RNA"/>
</dbReference>
<reference evidence="1" key="1">
    <citation type="submission" date="2014-09" db="EMBL/GenBank/DDBJ databases">
        <authorList>
            <person name="Magalhaes I.L.F."/>
            <person name="Oliveira U."/>
            <person name="Santos F.R."/>
            <person name="Vidigal T.H.D.A."/>
            <person name="Brescovit A.D."/>
            <person name="Santos A.J."/>
        </authorList>
    </citation>
    <scope>NUCLEOTIDE SEQUENCE</scope>
    <source>
        <tissue evidence="1">Shoot tissue taken approximately 20 cm above the soil surface</tissue>
    </source>
</reference>
<proteinExistence type="predicted"/>
<accession>A0A0A8YKF7</accession>
<name>A0A0A8YKF7_ARUDO</name>
<protein>
    <submittedName>
        <fullName evidence="1">Uncharacterized protein</fullName>
    </submittedName>
</protein>
<organism evidence="1">
    <name type="scientific">Arundo donax</name>
    <name type="common">Giant reed</name>
    <name type="synonym">Donax arundinaceus</name>
    <dbReference type="NCBI Taxonomy" id="35708"/>
    <lineage>
        <taxon>Eukaryota</taxon>
        <taxon>Viridiplantae</taxon>
        <taxon>Streptophyta</taxon>
        <taxon>Embryophyta</taxon>
        <taxon>Tracheophyta</taxon>
        <taxon>Spermatophyta</taxon>
        <taxon>Magnoliopsida</taxon>
        <taxon>Liliopsida</taxon>
        <taxon>Poales</taxon>
        <taxon>Poaceae</taxon>
        <taxon>PACMAD clade</taxon>
        <taxon>Arundinoideae</taxon>
        <taxon>Arundineae</taxon>
        <taxon>Arundo</taxon>
    </lineage>
</organism>
<reference evidence="1" key="2">
    <citation type="journal article" date="2015" name="Data Brief">
        <title>Shoot transcriptome of the giant reed, Arundo donax.</title>
        <authorList>
            <person name="Barrero R.A."/>
            <person name="Guerrero F.D."/>
            <person name="Moolhuijzen P."/>
            <person name="Goolsby J.A."/>
            <person name="Tidwell J."/>
            <person name="Bellgard S.E."/>
            <person name="Bellgard M.I."/>
        </authorList>
    </citation>
    <scope>NUCLEOTIDE SEQUENCE</scope>
    <source>
        <tissue evidence="1">Shoot tissue taken approximately 20 cm above the soil surface</tissue>
    </source>
</reference>